<keyword evidence="2" id="KW-1185">Reference proteome</keyword>
<dbReference type="SUPFAM" id="SSF51905">
    <property type="entry name" value="FAD/NAD(P)-binding domain"/>
    <property type="match status" value="1"/>
</dbReference>
<dbReference type="Gene3D" id="3.50.50.60">
    <property type="entry name" value="FAD/NAD(P)-binding domain"/>
    <property type="match status" value="1"/>
</dbReference>
<protein>
    <recommendedName>
        <fullName evidence="3">FAD-binding domain-containing protein</fullName>
    </recommendedName>
</protein>
<dbReference type="HOGENOM" id="CLU_958126_0_0_7"/>
<dbReference type="AlphaFoldDB" id="W4LS92"/>
<comment type="caution">
    <text evidence="1">The sequence shown here is derived from an EMBL/GenBank/DDBJ whole genome shotgun (WGS) entry which is preliminary data.</text>
</comment>
<evidence type="ECO:0008006" key="3">
    <source>
        <dbReference type="Google" id="ProtNLM"/>
    </source>
</evidence>
<reference evidence="1 2" key="1">
    <citation type="journal article" date="2014" name="Nature">
        <title>An environmental bacterial taxon with a large and distinct metabolic repertoire.</title>
        <authorList>
            <person name="Wilson M.C."/>
            <person name="Mori T."/>
            <person name="Ruckert C."/>
            <person name="Uria A.R."/>
            <person name="Helf M.J."/>
            <person name="Takada K."/>
            <person name="Gernert C."/>
            <person name="Steffens U.A."/>
            <person name="Heycke N."/>
            <person name="Schmitt S."/>
            <person name="Rinke C."/>
            <person name="Helfrich E.J."/>
            <person name="Brachmann A.O."/>
            <person name="Gurgui C."/>
            <person name="Wakimoto T."/>
            <person name="Kracht M."/>
            <person name="Crusemann M."/>
            <person name="Hentschel U."/>
            <person name="Abe I."/>
            <person name="Matsunaga S."/>
            <person name="Kalinowski J."/>
            <person name="Takeyama H."/>
            <person name="Piel J."/>
        </authorList>
    </citation>
    <scope>NUCLEOTIDE SEQUENCE [LARGE SCALE GENOMIC DNA]</scope>
    <source>
        <strain evidence="2">TSY2</strain>
    </source>
</reference>
<dbReference type="EMBL" id="AZHX01001681">
    <property type="protein sequence ID" value="ETX00909.1"/>
    <property type="molecule type" value="Genomic_DNA"/>
</dbReference>
<proteinExistence type="predicted"/>
<gene>
    <name evidence="1" type="ORF">ETSY2_38190</name>
</gene>
<organism evidence="1 2">
    <name type="scientific">Candidatus Entotheonella gemina</name>
    <dbReference type="NCBI Taxonomy" id="1429439"/>
    <lineage>
        <taxon>Bacteria</taxon>
        <taxon>Pseudomonadati</taxon>
        <taxon>Nitrospinota/Tectimicrobiota group</taxon>
        <taxon>Candidatus Tectimicrobiota</taxon>
        <taxon>Candidatus Entotheonellia</taxon>
        <taxon>Candidatus Entotheonellales</taxon>
        <taxon>Candidatus Entotheonellaceae</taxon>
        <taxon>Candidatus Entotheonella</taxon>
    </lineage>
</organism>
<sequence>GLSRLALDTQLVNRANNAGAHVARGVLVKQVLPAACEPNSGFVIETSQQTYRARQIFLATGKHDLKSLQVRMGREANAVGFKRHVKLPASVMSELEGRIELFIFSGGYAGLSLVEGGLANFCFILDRHIVKTVGSGWEQLIHYLTRQNTRLQDLLDVAKWQWHKPLAIANIPYGFVYRNPALPDIFVLGDQFSVIPSLTGDGISQAVFTARQAVAFYHQIGSGLDRRAAIRQYNEWVGQPFRKQVRTSYYVQQWFRSTTATEWGLQLLKPFPKLIECLARHTRVRFPLED</sequence>
<evidence type="ECO:0000313" key="1">
    <source>
        <dbReference type="EMBL" id="ETX00909.1"/>
    </source>
</evidence>
<evidence type="ECO:0000313" key="2">
    <source>
        <dbReference type="Proteomes" id="UP000019140"/>
    </source>
</evidence>
<accession>W4LS92</accession>
<dbReference type="InterPro" id="IPR036188">
    <property type="entry name" value="FAD/NAD-bd_sf"/>
</dbReference>
<name>W4LS92_9BACT</name>
<dbReference type="Proteomes" id="UP000019140">
    <property type="component" value="Unassembled WGS sequence"/>
</dbReference>
<feature type="non-terminal residue" evidence="1">
    <location>
        <position position="1"/>
    </location>
</feature>